<sequence>MWRRPHKNQKQWWTLSGRVSLCNRRNMAVAPICFKTCYKDQTVNKDMYLCYNSVGALMKPYKSMLKCENHLRSISASSSEREKSSKFILKSSSREHLQSLDSYFGKFKENTYKYPPSYLSNDLVSSDTRDEVSDHRKYIVESAQAKVDDLGGLKSDYDETSGLYLISTMTSINIAVYLFEMASPVKNSDLDLFSLPALYGAKINHLILYGEWWRLLTPMFLHTGMLHMALGCWVLLTFGPKVCRAYGPFTFFLIYILGGLSGNLTSFLHTPDPTVGGTGPVFAIIGAWLIYQYQNKDAMSKVVFESMYQKAVIATALGFVESTFGPIDDWTHVVSVFTGMAYGFLTCPTLQPETGEENGITLIGRNVDPSKSLVLFSIFVVILSSLLLVFEPPLAVDTLV</sequence>
<name>A0ACB9HG16_9ASTR</name>
<accession>A0ACB9HG16</accession>
<dbReference type="EMBL" id="CM042029">
    <property type="protein sequence ID" value="KAI3794201.1"/>
    <property type="molecule type" value="Genomic_DNA"/>
</dbReference>
<evidence type="ECO:0000313" key="2">
    <source>
        <dbReference type="Proteomes" id="UP001056120"/>
    </source>
</evidence>
<comment type="caution">
    <text evidence="1">The sequence shown here is derived from an EMBL/GenBank/DDBJ whole genome shotgun (WGS) entry which is preliminary data.</text>
</comment>
<evidence type="ECO:0000313" key="1">
    <source>
        <dbReference type="EMBL" id="KAI3794201.1"/>
    </source>
</evidence>
<proteinExistence type="predicted"/>
<keyword evidence="2" id="KW-1185">Reference proteome</keyword>
<dbReference type="Proteomes" id="UP001056120">
    <property type="component" value="Linkage Group LG12"/>
</dbReference>
<gene>
    <name evidence="1" type="ORF">L1987_36830</name>
</gene>
<organism evidence="1 2">
    <name type="scientific">Smallanthus sonchifolius</name>
    <dbReference type="NCBI Taxonomy" id="185202"/>
    <lineage>
        <taxon>Eukaryota</taxon>
        <taxon>Viridiplantae</taxon>
        <taxon>Streptophyta</taxon>
        <taxon>Embryophyta</taxon>
        <taxon>Tracheophyta</taxon>
        <taxon>Spermatophyta</taxon>
        <taxon>Magnoliopsida</taxon>
        <taxon>eudicotyledons</taxon>
        <taxon>Gunneridae</taxon>
        <taxon>Pentapetalae</taxon>
        <taxon>asterids</taxon>
        <taxon>campanulids</taxon>
        <taxon>Asterales</taxon>
        <taxon>Asteraceae</taxon>
        <taxon>Asteroideae</taxon>
        <taxon>Heliantheae alliance</taxon>
        <taxon>Millerieae</taxon>
        <taxon>Smallanthus</taxon>
    </lineage>
</organism>
<reference evidence="1 2" key="2">
    <citation type="journal article" date="2022" name="Mol. Ecol. Resour.">
        <title>The genomes of chicory, endive, great burdock and yacon provide insights into Asteraceae paleo-polyploidization history and plant inulin production.</title>
        <authorList>
            <person name="Fan W."/>
            <person name="Wang S."/>
            <person name="Wang H."/>
            <person name="Wang A."/>
            <person name="Jiang F."/>
            <person name="Liu H."/>
            <person name="Zhao H."/>
            <person name="Xu D."/>
            <person name="Zhang Y."/>
        </authorList>
    </citation>
    <scope>NUCLEOTIDE SEQUENCE [LARGE SCALE GENOMIC DNA]</scope>
    <source>
        <strain evidence="2">cv. Yunnan</strain>
        <tissue evidence="1">Leaves</tissue>
    </source>
</reference>
<reference evidence="2" key="1">
    <citation type="journal article" date="2022" name="Mol. Ecol. Resour.">
        <title>The genomes of chicory, endive, great burdock and yacon provide insights into Asteraceae palaeo-polyploidization history and plant inulin production.</title>
        <authorList>
            <person name="Fan W."/>
            <person name="Wang S."/>
            <person name="Wang H."/>
            <person name="Wang A."/>
            <person name="Jiang F."/>
            <person name="Liu H."/>
            <person name="Zhao H."/>
            <person name="Xu D."/>
            <person name="Zhang Y."/>
        </authorList>
    </citation>
    <scope>NUCLEOTIDE SEQUENCE [LARGE SCALE GENOMIC DNA]</scope>
    <source>
        <strain evidence="2">cv. Yunnan</strain>
    </source>
</reference>
<protein>
    <submittedName>
        <fullName evidence="1">Uncharacterized protein</fullName>
    </submittedName>
</protein>